<dbReference type="RefSeq" id="WP_268059898.1">
    <property type="nucleotide sequence ID" value="NZ_JAPQFJ010000002.1"/>
</dbReference>
<keyword evidence="3" id="KW-0808">Transferase</keyword>
<dbReference type="Pfam" id="PF00202">
    <property type="entry name" value="Aminotran_3"/>
    <property type="match status" value="1"/>
</dbReference>
<comment type="cofactor">
    <cofactor evidence="1">
        <name>pyridoxal 5'-phosphate</name>
        <dbReference type="ChEBI" id="CHEBI:597326"/>
    </cofactor>
</comment>
<evidence type="ECO:0000256" key="5">
    <source>
        <dbReference type="RuleBase" id="RU003560"/>
    </source>
</evidence>
<dbReference type="EMBL" id="JAPQFJ010000002">
    <property type="protein sequence ID" value="MCY6957518.1"/>
    <property type="molecule type" value="Genomic_DNA"/>
</dbReference>
<keyword evidence="4 5" id="KW-0663">Pyridoxal phosphate</keyword>
<dbReference type="Proteomes" id="UP001144612">
    <property type="component" value="Unassembled WGS sequence"/>
</dbReference>
<comment type="similarity">
    <text evidence="5">Belongs to the class-III pyridoxal-phosphate-dependent aminotransferase family.</text>
</comment>
<dbReference type="Gene3D" id="3.40.640.10">
    <property type="entry name" value="Type I PLP-dependent aspartate aminotransferase-like (Major domain)"/>
    <property type="match status" value="1"/>
</dbReference>
<dbReference type="InterPro" id="IPR015421">
    <property type="entry name" value="PyrdxlP-dep_Trfase_major"/>
</dbReference>
<organism evidence="6 7">
    <name type="scientific">Clostridium brassicae</name>
    <dbReference type="NCBI Taxonomy" id="2999072"/>
    <lineage>
        <taxon>Bacteria</taxon>
        <taxon>Bacillati</taxon>
        <taxon>Bacillota</taxon>
        <taxon>Clostridia</taxon>
        <taxon>Eubacteriales</taxon>
        <taxon>Clostridiaceae</taxon>
        <taxon>Clostridium</taxon>
    </lineage>
</organism>
<reference evidence="6" key="1">
    <citation type="submission" date="2022-12" db="EMBL/GenBank/DDBJ databases">
        <title>Clostridium sp. nov., isolated from industrial wastewater.</title>
        <authorList>
            <person name="Jiayan W."/>
        </authorList>
    </citation>
    <scope>NUCLEOTIDE SEQUENCE</scope>
    <source>
        <strain evidence="6">ZC22-4</strain>
    </source>
</reference>
<name>A0ABT4D5Q5_9CLOT</name>
<dbReference type="InterPro" id="IPR050103">
    <property type="entry name" value="Class-III_PLP-dep_AT"/>
</dbReference>
<keyword evidence="2 6" id="KW-0032">Aminotransferase</keyword>
<evidence type="ECO:0000313" key="7">
    <source>
        <dbReference type="Proteomes" id="UP001144612"/>
    </source>
</evidence>
<keyword evidence="7" id="KW-1185">Reference proteome</keyword>
<accession>A0ABT4D5Q5</accession>
<evidence type="ECO:0000256" key="4">
    <source>
        <dbReference type="ARBA" id="ARBA00022898"/>
    </source>
</evidence>
<comment type="caution">
    <text evidence="6">The sequence shown here is derived from an EMBL/GenBank/DDBJ whole genome shotgun (WGS) entry which is preliminary data.</text>
</comment>
<dbReference type="PROSITE" id="PS00600">
    <property type="entry name" value="AA_TRANSFER_CLASS_3"/>
    <property type="match status" value="1"/>
</dbReference>
<evidence type="ECO:0000313" key="6">
    <source>
        <dbReference type="EMBL" id="MCY6957518.1"/>
    </source>
</evidence>
<evidence type="ECO:0000256" key="1">
    <source>
        <dbReference type="ARBA" id="ARBA00001933"/>
    </source>
</evidence>
<proteinExistence type="inferred from homology"/>
<dbReference type="PIRSF" id="PIRSF000521">
    <property type="entry name" value="Transaminase_4ab_Lys_Orn"/>
    <property type="match status" value="1"/>
</dbReference>
<protein>
    <submittedName>
        <fullName evidence="6">Aspartate aminotransferase family protein</fullName>
    </submittedName>
</protein>
<evidence type="ECO:0000256" key="2">
    <source>
        <dbReference type="ARBA" id="ARBA00022576"/>
    </source>
</evidence>
<dbReference type="Gene3D" id="3.90.1150.10">
    <property type="entry name" value="Aspartate Aminotransferase, domain 1"/>
    <property type="match status" value="1"/>
</dbReference>
<dbReference type="InterPro" id="IPR049704">
    <property type="entry name" value="Aminotrans_3_PPA_site"/>
</dbReference>
<evidence type="ECO:0000256" key="3">
    <source>
        <dbReference type="ARBA" id="ARBA00022679"/>
    </source>
</evidence>
<dbReference type="InterPro" id="IPR015424">
    <property type="entry name" value="PyrdxlP-dep_Trfase"/>
</dbReference>
<dbReference type="GO" id="GO:0008483">
    <property type="term" value="F:transaminase activity"/>
    <property type="evidence" value="ECO:0007669"/>
    <property type="project" value="UniProtKB-KW"/>
</dbReference>
<dbReference type="PANTHER" id="PTHR11986">
    <property type="entry name" value="AMINOTRANSFERASE CLASS III"/>
    <property type="match status" value="1"/>
</dbReference>
<gene>
    <name evidence="6" type="ORF">OW729_02730</name>
</gene>
<dbReference type="PANTHER" id="PTHR11986:SF79">
    <property type="entry name" value="ACETYLORNITHINE AMINOTRANSFERASE, MITOCHONDRIAL"/>
    <property type="match status" value="1"/>
</dbReference>
<dbReference type="InterPro" id="IPR005814">
    <property type="entry name" value="Aminotrans_3"/>
</dbReference>
<sequence>MRFISIEEANDLDEKIINKMYKKNYNPGLYKLFKLSDMNKNFVRASGIHVYDDEGNEYIDFLSGFGALNLGHNNGEVIETIQKVSSRPNMLQVSKNKYASVLANNISYLTKGELKYSIFTNSGTETVEEALKLALFYKKGGNIVYFSKAYHGKTLGSLSTLGNKIKHKYKSTLPNFIEVPYGNIDKFKEVVNNYDISGVIIEPIQGEGGIIVSKNSFLKELRAICDKKDIVLIFDEIQTGLGRCGSMFCYERFGVVPDIMCLAKSLSGGIIPIGCVAVEEILWEDTYGKIKNARLPSSTFGGNTFACAAAIKTLSIIEDNKLYKRAEVLGNYTISKLLELRRKHKIIKDVRGMGLMIGIEIGQFNQIIPTKIIEVAMANIISKLMNEYGIISGFTINCPSVLRIQPPLIVDKVQIDYLLYALDRIFEEESDIFKLGLDSTKNIFKNVL</sequence>
<dbReference type="SUPFAM" id="SSF53383">
    <property type="entry name" value="PLP-dependent transferases"/>
    <property type="match status" value="1"/>
</dbReference>
<dbReference type="CDD" id="cd00610">
    <property type="entry name" value="OAT_like"/>
    <property type="match status" value="1"/>
</dbReference>
<dbReference type="InterPro" id="IPR015422">
    <property type="entry name" value="PyrdxlP-dep_Trfase_small"/>
</dbReference>